<organism evidence="10 11">
    <name type="scientific">Escallonia rubra</name>
    <dbReference type="NCBI Taxonomy" id="112253"/>
    <lineage>
        <taxon>Eukaryota</taxon>
        <taxon>Viridiplantae</taxon>
        <taxon>Streptophyta</taxon>
        <taxon>Embryophyta</taxon>
        <taxon>Tracheophyta</taxon>
        <taxon>Spermatophyta</taxon>
        <taxon>Magnoliopsida</taxon>
        <taxon>eudicotyledons</taxon>
        <taxon>Gunneridae</taxon>
        <taxon>Pentapetalae</taxon>
        <taxon>asterids</taxon>
        <taxon>campanulids</taxon>
        <taxon>Escalloniales</taxon>
        <taxon>Escalloniaceae</taxon>
        <taxon>Escallonia</taxon>
    </lineage>
</organism>
<dbReference type="EMBL" id="JAVXUO010001194">
    <property type="protein sequence ID" value="KAK2985082.1"/>
    <property type="molecule type" value="Genomic_DNA"/>
</dbReference>
<accession>A0AA88URK6</accession>
<keyword evidence="11" id="KW-1185">Reference proteome</keyword>
<feature type="domain" description="Aminoacyl-tRNA synthetase class Ia" evidence="9">
    <location>
        <begin position="51"/>
        <end position="128"/>
    </location>
</feature>
<protein>
    <recommendedName>
        <fullName evidence="2">valine--tRNA ligase</fullName>
        <ecNumber evidence="2">6.1.1.9</ecNumber>
    </recommendedName>
    <alternativeName>
        <fullName evidence="8">Valyl-tRNA synthetase</fullName>
    </alternativeName>
</protein>
<keyword evidence="4" id="KW-0547">Nucleotide-binding</keyword>
<evidence type="ECO:0000256" key="5">
    <source>
        <dbReference type="ARBA" id="ARBA00022840"/>
    </source>
</evidence>
<gene>
    <name evidence="10" type="ORF">RJ640_022960</name>
</gene>
<reference evidence="10" key="1">
    <citation type="submission" date="2022-12" db="EMBL/GenBank/DDBJ databases">
        <title>Draft genome assemblies for two species of Escallonia (Escalloniales).</title>
        <authorList>
            <person name="Chanderbali A."/>
            <person name="Dervinis C."/>
            <person name="Anghel I."/>
            <person name="Soltis D."/>
            <person name="Soltis P."/>
            <person name="Zapata F."/>
        </authorList>
    </citation>
    <scope>NUCLEOTIDE SEQUENCE</scope>
    <source>
        <strain evidence="10">UCBG92.1500</strain>
        <tissue evidence="10">Leaf</tissue>
    </source>
</reference>
<keyword evidence="7" id="KW-0030">Aminoacyl-tRNA synthetase</keyword>
<evidence type="ECO:0000256" key="3">
    <source>
        <dbReference type="ARBA" id="ARBA00022598"/>
    </source>
</evidence>
<dbReference type="InterPro" id="IPR002303">
    <property type="entry name" value="Valyl-tRNA_ligase"/>
</dbReference>
<evidence type="ECO:0000256" key="4">
    <source>
        <dbReference type="ARBA" id="ARBA00022741"/>
    </source>
</evidence>
<evidence type="ECO:0000256" key="8">
    <source>
        <dbReference type="ARBA" id="ARBA00029936"/>
    </source>
</evidence>
<dbReference type="Pfam" id="PF00133">
    <property type="entry name" value="tRNA-synt_1"/>
    <property type="match status" value="1"/>
</dbReference>
<dbReference type="Gene3D" id="3.40.50.620">
    <property type="entry name" value="HUPs"/>
    <property type="match status" value="1"/>
</dbReference>
<evidence type="ECO:0000313" key="11">
    <source>
        <dbReference type="Proteomes" id="UP001187471"/>
    </source>
</evidence>
<evidence type="ECO:0000256" key="6">
    <source>
        <dbReference type="ARBA" id="ARBA00022917"/>
    </source>
</evidence>
<name>A0AA88URK6_9ASTE</name>
<dbReference type="GO" id="GO:0006438">
    <property type="term" value="P:valyl-tRNA aminoacylation"/>
    <property type="evidence" value="ECO:0007669"/>
    <property type="project" value="InterPro"/>
</dbReference>
<dbReference type="PANTHER" id="PTHR11946:SF109">
    <property type="entry name" value="VALINE--TRNA LIGASE"/>
    <property type="match status" value="1"/>
</dbReference>
<keyword evidence="6" id="KW-0648">Protein biosynthesis</keyword>
<evidence type="ECO:0000313" key="10">
    <source>
        <dbReference type="EMBL" id="KAK2985082.1"/>
    </source>
</evidence>
<comment type="similarity">
    <text evidence="1">Belongs to the class-I aminoacyl-tRNA synthetase family.</text>
</comment>
<evidence type="ECO:0000256" key="1">
    <source>
        <dbReference type="ARBA" id="ARBA00005594"/>
    </source>
</evidence>
<proteinExistence type="inferred from homology"/>
<keyword evidence="3" id="KW-0436">Ligase</keyword>
<dbReference type="InterPro" id="IPR014729">
    <property type="entry name" value="Rossmann-like_a/b/a_fold"/>
</dbReference>
<sequence length="139" mass="15822">MPRKLNVKRDEEHREDYVDPETPCGKKKLLSPQMELQLRSREFLLNCFPWWYSWWEKSGFFLADSCSCESPFVMVLPPPNVTGALHIGRALTAAIQLSLTFIASRIQSFAGGECRVPGMDHAGISTQINETWNMSIFAL</sequence>
<dbReference type="GO" id="GO:0004832">
    <property type="term" value="F:valine-tRNA ligase activity"/>
    <property type="evidence" value="ECO:0007669"/>
    <property type="project" value="UniProtKB-EC"/>
</dbReference>
<evidence type="ECO:0000256" key="2">
    <source>
        <dbReference type="ARBA" id="ARBA00013169"/>
    </source>
</evidence>
<dbReference type="PANTHER" id="PTHR11946">
    <property type="entry name" value="VALYL-TRNA SYNTHETASES"/>
    <property type="match status" value="1"/>
</dbReference>
<evidence type="ECO:0000259" key="9">
    <source>
        <dbReference type="Pfam" id="PF00133"/>
    </source>
</evidence>
<dbReference type="InterPro" id="IPR002300">
    <property type="entry name" value="aa-tRNA-synth_Ia"/>
</dbReference>
<dbReference type="AlphaFoldDB" id="A0AA88URK6"/>
<dbReference type="Proteomes" id="UP001187471">
    <property type="component" value="Unassembled WGS sequence"/>
</dbReference>
<keyword evidence="5" id="KW-0067">ATP-binding</keyword>
<comment type="caution">
    <text evidence="10">The sequence shown here is derived from an EMBL/GenBank/DDBJ whole genome shotgun (WGS) entry which is preliminary data.</text>
</comment>
<evidence type="ECO:0000256" key="7">
    <source>
        <dbReference type="ARBA" id="ARBA00023146"/>
    </source>
</evidence>
<dbReference type="GO" id="GO:0005829">
    <property type="term" value="C:cytosol"/>
    <property type="evidence" value="ECO:0007669"/>
    <property type="project" value="TreeGrafter"/>
</dbReference>
<dbReference type="EC" id="6.1.1.9" evidence="2"/>
<dbReference type="SUPFAM" id="SSF52374">
    <property type="entry name" value="Nucleotidylyl transferase"/>
    <property type="match status" value="1"/>
</dbReference>
<dbReference type="GO" id="GO:0005524">
    <property type="term" value="F:ATP binding"/>
    <property type="evidence" value="ECO:0007669"/>
    <property type="project" value="UniProtKB-KW"/>
</dbReference>